<dbReference type="KEGG" id="wci:WS105_1299"/>
<organism evidence="1 2">
    <name type="scientific">Weissella ceti</name>
    <dbReference type="NCBI Taxonomy" id="759620"/>
    <lineage>
        <taxon>Bacteria</taxon>
        <taxon>Bacillati</taxon>
        <taxon>Bacillota</taxon>
        <taxon>Bacilli</taxon>
        <taxon>Lactobacillales</taxon>
        <taxon>Lactobacillaceae</taxon>
        <taxon>Weissella</taxon>
    </lineage>
</organism>
<dbReference type="KEGG" id="wct:WS74_1305"/>
<accession>A0A075U7T9</accession>
<dbReference type="STRING" id="759620.WS105_1299"/>
<evidence type="ECO:0000313" key="2">
    <source>
        <dbReference type="Proteomes" id="UP000029079"/>
    </source>
</evidence>
<name>A0A075U7T9_9LACO</name>
<evidence type="ECO:0000313" key="1">
    <source>
        <dbReference type="EMBL" id="AIM63554.1"/>
    </source>
</evidence>
<dbReference type="Proteomes" id="UP000029079">
    <property type="component" value="Chromosome"/>
</dbReference>
<dbReference type="KEGG" id="wce:WS08_1234"/>
<reference evidence="2" key="2">
    <citation type="submission" date="2014-08" db="EMBL/GenBank/DDBJ databases">
        <title>Complete genome of Weissella ceti strain WS74 isolated from diseased rainbow trout in Brazil.</title>
        <authorList>
            <person name="Figueiredo H.C.P."/>
            <person name="Leal C.A.G."/>
            <person name="Pereira F.L."/>
            <person name="Soares S.C."/>
            <person name="Dorella F.A."/>
            <person name="Carvalho A.F."/>
            <person name="Azevedo V.A.C."/>
        </authorList>
    </citation>
    <scope>NUCLEOTIDE SEQUENCE [LARGE SCALE GENOMIC DNA]</scope>
    <source>
        <strain evidence="2">WS74</strain>
    </source>
</reference>
<dbReference type="PATRIC" id="fig|759620.7.peg.1253"/>
<keyword evidence="2" id="KW-1185">Reference proteome</keyword>
<dbReference type="RefSeq" id="WP_009765178.1">
    <property type="nucleotide sequence ID" value="NZ_CP009223.1"/>
</dbReference>
<sequence>MKRKLLPLINRLFPKKVIHYLVNIVDDILNEDVEQLNLTDFERQKLREYKHALVDSKDYYLKSNLVFVQTMSPVILRGEANSEVQFLYSEILRLNPQLMSQRLGNELLLKKFFR</sequence>
<dbReference type="EMBL" id="CP009223">
    <property type="protein sequence ID" value="AIM63554.1"/>
    <property type="molecule type" value="Genomic_DNA"/>
</dbReference>
<gene>
    <name evidence="1" type="ORF">WS74_1305</name>
</gene>
<reference evidence="1 2" key="1">
    <citation type="journal article" date="2014" name="Genome Announc.">
        <title>Complete Genome Sequences of Fish Pathogenic Weissella ceti Strains WS74 and WS105.</title>
        <authorList>
            <person name="Figueiredo H.C."/>
            <person name="Leal C.A."/>
            <person name="Dorella F.A."/>
            <person name="Carvalho A.F."/>
            <person name="Soares S.C."/>
            <person name="Pereira F.L."/>
            <person name="Azevedo V.A."/>
        </authorList>
    </citation>
    <scope>NUCLEOTIDE SEQUENCE [LARGE SCALE GENOMIC DNA]</scope>
    <source>
        <strain evidence="1 2">WS74</strain>
    </source>
</reference>
<proteinExistence type="predicted"/>
<dbReference type="AlphaFoldDB" id="A0A075U7T9"/>
<protein>
    <submittedName>
        <fullName evidence="1">Uncharacterized protein</fullName>
    </submittedName>
</protein>